<evidence type="ECO:0000313" key="1">
    <source>
        <dbReference type="EMBL" id="PRP77571.1"/>
    </source>
</evidence>
<gene>
    <name evidence="1" type="ORF">PROFUN_00432</name>
</gene>
<accession>A0A2P6N0U7</accession>
<reference evidence="1 2" key="1">
    <citation type="journal article" date="2018" name="Genome Biol. Evol.">
        <title>Multiple Roots of Fruiting Body Formation in Amoebozoa.</title>
        <authorList>
            <person name="Hillmann F."/>
            <person name="Forbes G."/>
            <person name="Novohradska S."/>
            <person name="Ferling I."/>
            <person name="Riege K."/>
            <person name="Groth M."/>
            <person name="Westermann M."/>
            <person name="Marz M."/>
            <person name="Spaller T."/>
            <person name="Winckler T."/>
            <person name="Schaap P."/>
            <person name="Glockner G."/>
        </authorList>
    </citation>
    <scope>NUCLEOTIDE SEQUENCE [LARGE SCALE GENOMIC DNA]</scope>
    <source>
        <strain evidence="1 2">Jena</strain>
    </source>
</reference>
<protein>
    <submittedName>
        <fullName evidence="1">Uncharacterized protein</fullName>
    </submittedName>
</protein>
<dbReference type="Proteomes" id="UP000241769">
    <property type="component" value="Unassembled WGS sequence"/>
</dbReference>
<comment type="caution">
    <text evidence="1">The sequence shown here is derived from an EMBL/GenBank/DDBJ whole genome shotgun (WGS) entry which is preliminary data.</text>
</comment>
<keyword evidence="2" id="KW-1185">Reference proteome</keyword>
<name>A0A2P6N0U7_9EUKA</name>
<dbReference type="InParanoid" id="A0A2P6N0U7"/>
<dbReference type="AlphaFoldDB" id="A0A2P6N0U7"/>
<proteinExistence type="predicted"/>
<organism evidence="1 2">
    <name type="scientific">Planoprotostelium fungivorum</name>
    <dbReference type="NCBI Taxonomy" id="1890364"/>
    <lineage>
        <taxon>Eukaryota</taxon>
        <taxon>Amoebozoa</taxon>
        <taxon>Evosea</taxon>
        <taxon>Variosea</taxon>
        <taxon>Cavosteliida</taxon>
        <taxon>Cavosteliaceae</taxon>
        <taxon>Planoprotostelium</taxon>
    </lineage>
</organism>
<dbReference type="EMBL" id="MDYQ01000257">
    <property type="protein sequence ID" value="PRP77571.1"/>
    <property type="molecule type" value="Genomic_DNA"/>
</dbReference>
<sequence length="206" mass="23701">MKKSDKFWARAQKTCPVEGAQTFEHTTPGMDPFLEGVYIPPLHHITLEIVRDDTKAEARYCDKEGGGNDVRFRYVSKRIVIYVNGVLTGHCYLVVELYRADTMERLPNELQRTVVFRTPREKYDKDALLQYNASTPYNPLAHHPTPGTNSFTFGFGMLSPAIFFGMREEPDLPLFLRCTLVTDGEQCTVDSNAFTISRENRRRTRR</sequence>
<evidence type="ECO:0000313" key="2">
    <source>
        <dbReference type="Proteomes" id="UP000241769"/>
    </source>
</evidence>